<organism evidence="1 3">
    <name type="scientific">Acer yangbiense</name>
    <dbReference type="NCBI Taxonomy" id="1000413"/>
    <lineage>
        <taxon>Eukaryota</taxon>
        <taxon>Viridiplantae</taxon>
        <taxon>Streptophyta</taxon>
        <taxon>Embryophyta</taxon>
        <taxon>Tracheophyta</taxon>
        <taxon>Spermatophyta</taxon>
        <taxon>Magnoliopsida</taxon>
        <taxon>eudicotyledons</taxon>
        <taxon>Gunneridae</taxon>
        <taxon>Pentapetalae</taxon>
        <taxon>rosids</taxon>
        <taxon>malvids</taxon>
        <taxon>Sapindales</taxon>
        <taxon>Sapindaceae</taxon>
        <taxon>Hippocastanoideae</taxon>
        <taxon>Acereae</taxon>
        <taxon>Acer</taxon>
    </lineage>
</organism>
<dbReference type="EMBL" id="VAHF01000006">
    <property type="protein sequence ID" value="TXG60447.1"/>
    <property type="molecule type" value="Genomic_DNA"/>
</dbReference>
<comment type="caution">
    <text evidence="1">The sequence shown here is derived from an EMBL/GenBank/DDBJ whole genome shotgun (WGS) entry which is preliminary data.</text>
</comment>
<dbReference type="EMBL" id="VAHF01000128">
    <property type="protein sequence ID" value="TXG46448.1"/>
    <property type="molecule type" value="Genomic_DNA"/>
</dbReference>
<reference evidence="3" key="1">
    <citation type="journal article" date="2019" name="Gigascience">
        <title>De novo genome assembly of the endangered Acer yangbiense, a plant species with extremely small populations endemic to Yunnan Province, China.</title>
        <authorList>
            <person name="Yang J."/>
            <person name="Wariss H.M."/>
            <person name="Tao L."/>
            <person name="Zhang R."/>
            <person name="Yun Q."/>
            <person name="Hollingsworth P."/>
            <person name="Dao Z."/>
            <person name="Luo G."/>
            <person name="Guo H."/>
            <person name="Ma Y."/>
            <person name="Sun W."/>
        </authorList>
    </citation>
    <scope>NUCLEOTIDE SEQUENCE [LARGE SCALE GENOMIC DNA]</scope>
    <source>
        <strain evidence="3">cv. Malutang</strain>
    </source>
</reference>
<dbReference type="Proteomes" id="UP000323000">
    <property type="component" value="Chromosome 6"/>
</dbReference>
<evidence type="ECO:0000313" key="3">
    <source>
        <dbReference type="Proteomes" id="UP000323000"/>
    </source>
</evidence>
<proteinExistence type="predicted"/>
<evidence type="ECO:0000313" key="2">
    <source>
        <dbReference type="EMBL" id="TXG60447.1"/>
    </source>
</evidence>
<name>A0A5C7GPA4_9ROSI</name>
<gene>
    <name evidence="2" type="ORF">EZV62_015020</name>
    <name evidence="1" type="ORF">EZV62_028051</name>
</gene>
<accession>A0A5C7GPA4</accession>
<sequence>MDVVETSEPTNVKRQQPYMIGFDNNLYMSLDMHLGGGLLDESQKEMMEEVDAVEDDKITTIFSKEIQALESRMMQNFNMIRKEKEANSEPPMYTYTGYERKVEINESTKHGDLPDETKNLLEGEERSLSQIQGWSGSGTEEIPILVESNMVPLLTKRSKHGQKSLDVNEYSNFLAEQKPNYCNVGNLKSESQNFFKQIEDRWSWMSCEILLITEWKKIQPCLRRPL</sequence>
<evidence type="ECO:0000313" key="1">
    <source>
        <dbReference type="EMBL" id="TXG46448.1"/>
    </source>
</evidence>
<protein>
    <submittedName>
        <fullName evidence="1">Uncharacterized protein</fullName>
    </submittedName>
</protein>
<dbReference type="AlphaFoldDB" id="A0A5C7GPA4"/>
<keyword evidence="3" id="KW-1185">Reference proteome</keyword>
<reference evidence="1" key="2">
    <citation type="submission" date="2019-05" db="EMBL/GenBank/DDBJ databases">
        <authorList>
            <person name="Zhang R."/>
        </authorList>
    </citation>
    <scope>NUCLEOTIDE SEQUENCE [LARGE SCALE GENOMIC DNA]</scope>
    <source>
        <strain evidence="1">Malutang-1-2009seedling</strain>
        <tissue evidence="1">Leaf</tissue>
    </source>
</reference>